<evidence type="ECO:0000256" key="12">
    <source>
        <dbReference type="SAM" id="SignalP"/>
    </source>
</evidence>
<evidence type="ECO:0000313" key="14">
    <source>
        <dbReference type="Proteomes" id="UP000694845"/>
    </source>
</evidence>
<keyword evidence="14" id="KW-1185">Reference proteome</keyword>
<dbReference type="InterPro" id="IPR001223">
    <property type="entry name" value="Glyco_hydro18_cat"/>
</dbReference>
<comment type="similarity">
    <text evidence="2 11">Belongs to the glycosyl hydrolase 18 family.</text>
</comment>
<dbReference type="InterPro" id="IPR001579">
    <property type="entry name" value="Glyco_hydro_18_chit_AS"/>
</dbReference>
<evidence type="ECO:0000256" key="6">
    <source>
        <dbReference type="ARBA" id="ARBA00023228"/>
    </source>
</evidence>
<evidence type="ECO:0000256" key="7">
    <source>
        <dbReference type="ARBA" id="ARBA00023295"/>
    </source>
</evidence>
<dbReference type="Proteomes" id="UP000694845">
    <property type="component" value="Unplaced"/>
</dbReference>
<dbReference type="GeneID" id="110982388"/>
<dbReference type="InterPro" id="IPR011583">
    <property type="entry name" value="Chitinase_II/V-like_cat"/>
</dbReference>
<evidence type="ECO:0000259" key="13">
    <source>
        <dbReference type="PROSITE" id="PS51910"/>
    </source>
</evidence>
<dbReference type="Pfam" id="PF00704">
    <property type="entry name" value="Glyco_hydro_18"/>
    <property type="match status" value="1"/>
</dbReference>
<dbReference type="GO" id="GO:0005615">
    <property type="term" value="C:extracellular space"/>
    <property type="evidence" value="ECO:0007669"/>
    <property type="project" value="TreeGrafter"/>
</dbReference>
<dbReference type="GO" id="GO:0005764">
    <property type="term" value="C:lysosome"/>
    <property type="evidence" value="ECO:0007669"/>
    <property type="project" value="UniProtKB-SubCell"/>
</dbReference>
<feature type="chain" id="PRO_5034042426" description="Di-N-acetylchitobiase" evidence="12">
    <location>
        <begin position="20"/>
        <end position="375"/>
    </location>
</feature>
<organism evidence="14 15">
    <name type="scientific">Acanthaster planci</name>
    <name type="common">Crown-of-thorns starfish</name>
    <dbReference type="NCBI Taxonomy" id="133434"/>
    <lineage>
        <taxon>Eukaryota</taxon>
        <taxon>Metazoa</taxon>
        <taxon>Echinodermata</taxon>
        <taxon>Eleutherozoa</taxon>
        <taxon>Asterozoa</taxon>
        <taxon>Asteroidea</taxon>
        <taxon>Valvatacea</taxon>
        <taxon>Valvatida</taxon>
        <taxon>Acanthasteridae</taxon>
        <taxon>Acanthaster</taxon>
    </lineage>
</organism>
<dbReference type="GO" id="GO:0004568">
    <property type="term" value="F:chitinase activity"/>
    <property type="evidence" value="ECO:0007669"/>
    <property type="project" value="UniProtKB-ARBA"/>
</dbReference>
<dbReference type="GO" id="GO:0009313">
    <property type="term" value="P:oligosaccharide catabolic process"/>
    <property type="evidence" value="ECO:0007669"/>
    <property type="project" value="TreeGrafter"/>
</dbReference>
<sequence length="375" mass="42142">MATSFRVVLVFAVVCQGWCLDVFSRSNGDCPCEDPALCNVIKTPPRKELFAFWVGGTHWKEYDWSKLTTVVMFGSHYEADLMCYAHSKGVRVTLLGEFPAANLTSVADRSAWVMQQVDRAIQGHMDGINFDIEYPLDASKAKYLTALVDETTKAFHLSIPGSQVTFDVAWSPNCIDGRCYDYKGIADSCDFLFVMSYDEQSQIFGPCIAMANSPYNKTAGGVESYLKLGIPADQLVLGVPWYGYNYNCTSLSTKTNVCHIPHVPFRGVNCSDAAGKQVSYQGIIQLLMQNSTSGRLYNTTYQAPYFNYVDATTGDHHQVWYDNPQSLTTRYKYAQKMKLRGVGMWNADTLDYRDNPTSKKLTKEMWDAIGKFFLP</sequence>
<reference evidence="15" key="1">
    <citation type="submission" date="2025-08" db="UniProtKB">
        <authorList>
            <consortium name="RefSeq"/>
        </authorList>
    </citation>
    <scope>IDENTIFICATION</scope>
</reference>
<comment type="subcellular location">
    <subcellularLocation>
        <location evidence="1">Lysosome</location>
    </subcellularLocation>
</comment>
<dbReference type="FunFam" id="3.20.20.80:FF:000250">
    <property type="entry name" value="Probable di-N-acetylchitobiase 1"/>
    <property type="match status" value="1"/>
</dbReference>
<dbReference type="PROSITE" id="PS51910">
    <property type="entry name" value="GH18_2"/>
    <property type="match status" value="1"/>
</dbReference>
<feature type="signal peptide" evidence="12">
    <location>
        <begin position="1"/>
        <end position="19"/>
    </location>
</feature>
<keyword evidence="6" id="KW-0458">Lysosome</keyword>
<dbReference type="AlphaFoldDB" id="A0A8B7YUS1"/>
<dbReference type="KEGG" id="aplc:110982388"/>
<keyword evidence="3 12" id="KW-0732">Signal</keyword>
<protein>
    <recommendedName>
        <fullName evidence="9">Di-N-acetylchitobiase</fullName>
    </recommendedName>
</protein>
<proteinExistence type="inferred from homology"/>
<comment type="function">
    <text evidence="8">Involved in the degradation of asparagine-linked glycoproteins. Hydrolyze of N-acetyl-beta-D-glucosamine (1-4)N-acetylglucosamine chitobiose core from the reducing end of the bond, it requires prior cleavage by glycosylasparaginase.</text>
</comment>
<dbReference type="PANTHER" id="PTHR46290:SF1">
    <property type="entry name" value="DI-N-ACETYLCHITOBIASE"/>
    <property type="match status" value="1"/>
</dbReference>
<evidence type="ECO:0000256" key="4">
    <source>
        <dbReference type="ARBA" id="ARBA00022801"/>
    </source>
</evidence>
<dbReference type="PROSITE" id="PS01095">
    <property type="entry name" value="GH18_1"/>
    <property type="match status" value="1"/>
</dbReference>
<evidence type="ECO:0000256" key="5">
    <source>
        <dbReference type="ARBA" id="ARBA00023180"/>
    </source>
</evidence>
<dbReference type="Gene3D" id="3.10.50.10">
    <property type="match status" value="1"/>
</dbReference>
<evidence type="ECO:0000256" key="9">
    <source>
        <dbReference type="ARBA" id="ARBA00074174"/>
    </source>
</evidence>
<gene>
    <name evidence="15" type="primary">LOC110982388</name>
</gene>
<evidence type="ECO:0000256" key="11">
    <source>
        <dbReference type="RuleBase" id="RU004453"/>
    </source>
</evidence>
<keyword evidence="4 10" id="KW-0378">Hydrolase</keyword>
<evidence type="ECO:0000256" key="8">
    <source>
        <dbReference type="ARBA" id="ARBA00055477"/>
    </source>
</evidence>
<evidence type="ECO:0000313" key="15">
    <source>
        <dbReference type="RefSeq" id="XP_022096447.1"/>
    </source>
</evidence>
<dbReference type="GO" id="GO:0008061">
    <property type="term" value="F:chitin binding"/>
    <property type="evidence" value="ECO:0007669"/>
    <property type="project" value="InterPro"/>
</dbReference>
<dbReference type="InterPro" id="IPR017853">
    <property type="entry name" value="GH"/>
</dbReference>
<keyword evidence="7 10" id="KW-0326">Glycosidase</keyword>
<dbReference type="OrthoDB" id="73875at2759"/>
<dbReference type="InterPro" id="IPR029070">
    <property type="entry name" value="Chitinase_insertion_sf"/>
</dbReference>
<evidence type="ECO:0000256" key="10">
    <source>
        <dbReference type="RuleBase" id="RU000489"/>
    </source>
</evidence>
<dbReference type="SMART" id="SM00636">
    <property type="entry name" value="Glyco_18"/>
    <property type="match status" value="1"/>
</dbReference>
<keyword evidence="5" id="KW-0325">Glycoprotein</keyword>
<dbReference type="PANTHER" id="PTHR46290">
    <property type="entry name" value="DI-N-ACETYLCHITOBIASE"/>
    <property type="match status" value="1"/>
</dbReference>
<dbReference type="Gene3D" id="3.20.20.80">
    <property type="entry name" value="Glycosidases"/>
    <property type="match status" value="1"/>
</dbReference>
<evidence type="ECO:0000256" key="1">
    <source>
        <dbReference type="ARBA" id="ARBA00004371"/>
    </source>
</evidence>
<name>A0A8B7YUS1_ACAPL</name>
<evidence type="ECO:0000256" key="3">
    <source>
        <dbReference type="ARBA" id="ARBA00022729"/>
    </source>
</evidence>
<dbReference type="RefSeq" id="XP_022096447.1">
    <property type="nucleotide sequence ID" value="XM_022240755.1"/>
</dbReference>
<dbReference type="FunFam" id="3.10.50.10:FF:000006">
    <property type="entry name" value="Chitobiase, di-N-acetyl"/>
    <property type="match status" value="1"/>
</dbReference>
<dbReference type="SUPFAM" id="SSF51445">
    <property type="entry name" value="(Trans)glycosidases"/>
    <property type="match status" value="1"/>
</dbReference>
<accession>A0A8B7YUS1</accession>
<evidence type="ECO:0000256" key="2">
    <source>
        <dbReference type="ARBA" id="ARBA00009336"/>
    </source>
</evidence>
<dbReference type="GO" id="GO:0006032">
    <property type="term" value="P:chitin catabolic process"/>
    <property type="evidence" value="ECO:0007669"/>
    <property type="project" value="UniProtKB-ARBA"/>
</dbReference>
<feature type="domain" description="GH18" evidence="13">
    <location>
        <begin position="1"/>
        <end position="372"/>
    </location>
</feature>
<dbReference type="InterPro" id="IPR051887">
    <property type="entry name" value="GH18_Domain-Containing"/>
</dbReference>